<dbReference type="AlphaFoldDB" id="A0A451B7X1"/>
<protein>
    <submittedName>
        <fullName evidence="2">Uncharacterized protein</fullName>
    </submittedName>
</protein>
<proteinExistence type="predicted"/>
<evidence type="ECO:0000313" key="2">
    <source>
        <dbReference type="EMBL" id="VFK74390.1"/>
    </source>
</evidence>
<name>A0A451B7X1_9GAMM</name>
<reference evidence="2" key="1">
    <citation type="submission" date="2019-02" db="EMBL/GenBank/DDBJ databases">
        <authorList>
            <person name="Gruber-Vodicka R. H."/>
            <person name="Seah K. B. B."/>
        </authorList>
    </citation>
    <scope>NUCLEOTIDE SEQUENCE</scope>
    <source>
        <strain evidence="2">BECK_BZ198</strain>
        <strain evidence="1">BECK_BZ199</strain>
    </source>
</reference>
<dbReference type="EMBL" id="CAADFQ010000004">
    <property type="protein sequence ID" value="VFK27691.1"/>
    <property type="molecule type" value="Genomic_DNA"/>
</dbReference>
<sequence>MARRRIEIVGIVIATVSVLTTAVGVGATIWYGQKTEPDHAAILQKVVSGAARGVTTAFLVAEERKAKPRDAEPLVSNLLADKDRCLRDLTRTVAALCDANATSEAGRRQLDAARESYITILMPHNHEEYKRWRIQSH</sequence>
<organism evidence="2">
    <name type="scientific">Candidatus Kentrum sp. MB</name>
    <dbReference type="NCBI Taxonomy" id="2138164"/>
    <lineage>
        <taxon>Bacteria</taxon>
        <taxon>Pseudomonadati</taxon>
        <taxon>Pseudomonadota</taxon>
        <taxon>Gammaproteobacteria</taxon>
        <taxon>Candidatus Kentrum</taxon>
    </lineage>
</organism>
<gene>
    <name evidence="2" type="ORF">BECKMB1821H_GA0114242_100438</name>
    <name evidence="1" type="ORF">BECKMB1821I_GA0114274_100438</name>
</gene>
<accession>A0A451B7X1</accession>
<evidence type="ECO:0000313" key="1">
    <source>
        <dbReference type="EMBL" id="VFK27691.1"/>
    </source>
</evidence>
<dbReference type="EMBL" id="CAADGH010000004">
    <property type="protein sequence ID" value="VFK74390.1"/>
    <property type="molecule type" value="Genomic_DNA"/>
</dbReference>